<sequence>MLRKRSGMISIALGLALFLFVSGCSVNQQGDLLSTIKDRGTIRIGTEGTYKPFSFHDEKTNELTGFDVEVAKEVAKRMGVKAEFVEIPWDGMLTSLQTKKIDMVANQVGIKPERKEKFDFSSPYTVSYAQIVVHKDNQEIKGIEQVKGKRAGQTPTSNYGKMAKDAGATIVAYEDMMSAMKDVAAKRIDFSMNDRLAIAEMLKTTKLPLKTVGEPMEKSESAFPVPKGNPELVKEINKALESMKKDGTLAKISQKWFGQDVSK</sequence>
<evidence type="ECO:0000256" key="2">
    <source>
        <dbReference type="ARBA" id="ARBA00010333"/>
    </source>
</evidence>
<dbReference type="PANTHER" id="PTHR35936">
    <property type="entry name" value="MEMBRANE-BOUND LYTIC MUREIN TRANSGLYCOSYLASE F"/>
    <property type="match status" value="1"/>
</dbReference>
<dbReference type="SUPFAM" id="SSF53850">
    <property type="entry name" value="Periplasmic binding protein-like II"/>
    <property type="match status" value="1"/>
</dbReference>
<evidence type="ECO:0000256" key="3">
    <source>
        <dbReference type="ARBA" id="ARBA00022729"/>
    </source>
</evidence>
<dbReference type="Gene3D" id="3.40.190.10">
    <property type="entry name" value="Periplasmic binding protein-like II"/>
    <property type="match status" value="2"/>
</dbReference>
<dbReference type="PROSITE" id="PS01039">
    <property type="entry name" value="SBP_BACTERIAL_3"/>
    <property type="match status" value="1"/>
</dbReference>
<dbReference type="GO" id="GO:0030313">
    <property type="term" value="C:cell envelope"/>
    <property type="evidence" value="ECO:0007669"/>
    <property type="project" value="UniProtKB-SubCell"/>
</dbReference>
<feature type="domain" description="Solute-binding protein family 3/N-terminal" evidence="5">
    <location>
        <begin position="41"/>
        <end position="260"/>
    </location>
</feature>
<organism evidence="6 7">
    <name type="scientific">Lihuaxuella thermophila</name>
    <dbReference type="NCBI Taxonomy" id="1173111"/>
    <lineage>
        <taxon>Bacteria</taxon>
        <taxon>Bacillati</taxon>
        <taxon>Bacillota</taxon>
        <taxon>Bacilli</taxon>
        <taxon>Bacillales</taxon>
        <taxon>Thermoactinomycetaceae</taxon>
        <taxon>Lihuaxuella</taxon>
    </lineage>
</organism>
<keyword evidence="3" id="KW-0732">Signal</keyword>
<dbReference type="AlphaFoldDB" id="A0A1H8FWY4"/>
<evidence type="ECO:0000256" key="4">
    <source>
        <dbReference type="RuleBase" id="RU003744"/>
    </source>
</evidence>
<dbReference type="Proteomes" id="UP000199695">
    <property type="component" value="Unassembled WGS sequence"/>
</dbReference>
<dbReference type="EMBL" id="FOCQ01000009">
    <property type="protein sequence ID" value="SEN36202.1"/>
    <property type="molecule type" value="Genomic_DNA"/>
</dbReference>
<dbReference type="Pfam" id="PF00497">
    <property type="entry name" value="SBP_bac_3"/>
    <property type="match status" value="1"/>
</dbReference>
<evidence type="ECO:0000313" key="6">
    <source>
        <dbReference type="EMBL" id="SEN36202.1"/>
    </source>
</evidence>
<protein>
    <submittedName>
        <fullName evidence="6">Cystine transport system substrate-binding protein</fullName>
    </submittedName>
</protein>
<dbReference type="PROSITE" id="PS51257">
    <property type="entry name" value="PROKAR_LIPOPROTEIN"/>
    <property type="match status" value="1"/>
</dbReference>
<dbReference type="PANTHER" id="PTHR35936:SF34">
    <property type="entry name" value="ABC TRANSPORTER EXTRACELLULAR-BINDING PROTEIN YCKB-RELATED"/>
    <property type="match status" value="1"/>
</dbReference>
<reference evidence="6 7" key="1">
    <citation type="submission" date="2016-10" db="EMBL/GenBank/DDBJ databases">
        <authorList>
            <person name="de Groot N.N."/>
        </authorList>
    </citation>
    <scope>NUCLEOTIDE SEQUENCE [LARGE SCALE GENOMIC DNA]</scope>
    <source>
        <strain evidence="6 7">DSM 46701</strain>
    </source>
</reference>
<dbReference type="InterPro" id="IPR001638">
    <property type="entry name" value="Solute-binding_3/MltF_N"/>
</dbReference>
<dbReference type="SMART" id="SM00062">
    <property type="entry name" value="PBPb"/>
    <property type="match status" value="1"/>
</dbReference>
<proteinExistence type="inferred from homology"/>
<evidence type="ECO:0000256" key="1">
    <source>
        <dbReference type="ARBA" id="ARBA00004196"/>
    </source>
</evidence>
<evidence type="ECO:0000313" key="7">
    <source>
        <dbReference type="Proteomes" id="UP000199695"/>
    </source>
</evidence>
<comment type="subcellular location">
    <subcellularLocation>
        <location evidence="1">Cell envelope</location>
    </subcellularLocation>
</comment>
<dbReference type="InterPro" id="IPR018313">
    <property type="entry name" value="SBP_3_CS"/>
</dbReference>
<dbReference type="RefSeq" id="WP_244527548.1">
    <property type="nucleotide sequence ID" value="NZ_FOCQ01000009.1"/>
</dbReference>
<accession>A0A1H8FWY4</accession>
<dbReference type="STRING" id="1173111.SAMN05444955_109120"/>
<comment type="similarity">
    <text evidence="2 4">Belongs to the bacterial solute-binding protein 3 family.</text>
</comment>
<evidence type="ECO:0000259" key="5">
    <source>
        <dbReference type="SMART" id="SM00062"/>
    </source>
</evidence>
<name>A0A1H8FWY4_9BACL</name>
<gene>
    <name evidence="6" type="ORF">SAMN05444955_109120</name>
</gene>
<keyword evidence="7" id="KW-1185">Reference proteome</keyword>